<dbReference type="eggNOG" id="COG1309">
    <property type="taxonomic scope" value="Bacteria"/>
</dbReference>
<dbReference type="EMBL" id="AM849034">
    <property type="protein sequence ID" value="CAQ00476.1"/>
    <property type="molecule type" value="Genomic_DNA"/>
</dbReference>
<evidence type="ECO:0000256" key="1">
    <source>
        <dbReference type="ARBA" id="ARBA00023015"/>
    </source>
</evidence>
<dbReference type="GO" id="GO:0003700">
    <property type="term" value="F:DNA-binding transcription factor activity"/>
    <property type="evidence" value="ECO:0007669"/>
    <property type="project" value="TreeGrafter"/>
</dbReference>
<dbReference type="PRINTS" id="PR00455">
    <property type="entry name" value="HTHTETR"/>
</dbReference>
<gene>
    <name evidence="7" type="ordered locus">CMS0355</name>
</gene>
<dbReference type="PANTHER" id="PTHR30055">
    <property type="entry name" value="HTH-TYPE TRANSCRIPTIONAL REGULATOR RUTR"/>
    <property type="match status" value="1"/>
</dbReference>
<feature type="region of interest" description="Disordered" evidence="5">
    <location>
        <begin position="22"/>
        <end position="69"/>
    </location>
</feature>
<dbReference type="InterPro" id="IPR001647">
    <property type="entry name" value="HTH_TetR"/>
</dbReference>
<protein>
    <submittedName>
        <fullName evidence="7">TetR-family transcriptional regulator</fullName>
    </submittedName>
</protein>
<dbReference type="InterPro" id="IPR050109">
    <property type="entry name" value="HTH-type_TetR-like_transc_reg"/>
</dbReference>
<feature type="domain" description="HTH tetR-type" evidence="6">
    <location>
        <begin position="72"/>
        <end position="132"/>
    </location>
</feature>
<accession>B0RBS5</accession>
<dbReference type="HOGENOM" id="CLU_069356_2_4_11"/>
<dbReference type="STRING" id="31964.CMS0355"/>
<feature type="compositionally biased region" description="Basic and acidic residues" evidence="5">
    <location>
        <begin position="31"/>
        <end position="40"/>
    </location>
</feature>
<dbReference type="SUPFAM" id="SSF46689">
    <property type="entry name" value="Homeodomain-like"/>
    <property type="match status" value="1"/>
</dbReference>
<dbReference type="GO" id="GO:0000976">
    <property type="term" value="F:transcription cis-regulatory region binding"/>
    <property type="evidence" value="ECO:0007669"/>
    <property type="project" value="TreeGrafter"/>
</dbReference>
<evidence type="ECO:0000313" key="8">
    <source>
        <dbReference type="Proteomes" id="UP000001318"/>
    </source>
</evidence>
<dbReference type="Pfam" id="PF00440">
    <property type="entry name" value="TetR_N"/>
    <property type="match status" value="1"/>
</dbReference>
<name>B0RBS5_CLASE</name>
<evidence type="ECO:0000256" key="2">
    <source>
        <dbReference type="ARBA" id="ARBA00023125"/>
    </source>
</evidence>
<evidence type="ECO:0000313" key="7">
    <source>
        <dbReference type="EMBL" id="CAQ00476.1"/>
    </source>
</evidence>
<keyword evidence="3" id="KW-0804">Transcription</keyword>
<proteinExistence type="predicted"/>
<keyword evidence="8" id="KW-1185">Reference proteome</keyword>
<dbReference type="PROSITE" id="PS50977">
    <property type="entry name" value="HTH_TETR_2"/>
    <property type="match status" value="1"/>
</dbReference>
<dbReference type="InterPro" id="IPR009057">
    <property type="entry name" value="Homeodomain-like_sf"/>
</dbReference>
<sequence>MAGRTRRCGAGTIQMSDSDHVAVYDTNDGSGRSDPRRADDGMSTVSETADAESAGATLPAGGATGLRERRRMATTTEISEAALALFEQRGMAATTIHDIAQAAGVSDRTCFRYFPSKEESVLTLHPVFDAPLDAWLADVDRGSAPLPQLEAVYERVLATLDGDLSAIAHQQLRVRRLMAAEPQLRSTAVSIDATRSWELAERITTAFGGRITAQEARLVTELAGVAVRAAFDEWADARTAGLDATLVASYAAVRRRLRDIAGTGAA</sequence>
<dbReference type="KEGG" id="cms:CMS0355"/>
<feature type="DNA-binding region" description="H-T-H motif" evidence="4">
    <location>
        <begin position="95"/>
        <end position="114"/>
    </location>
</feature>
<dbReference type="Proteomes" id="UP000001318">
    <property type="component" value="Chromosome"/>
</dbReference>
<evidence type="ECO:0000256" key="5">
    <source>
        <dbReference type="SAM" id="MobiDB-lite"/>
    </source>
</evidence>
<evidence type="ECO:0000256" key="4">
    <source>
        <dbReference type="PROSITE-ProRule" id="PRU00335"/>
    </source>
</evidence>
<dbReference type="PANTHER" id="PTHR30055:SF238">
    <property type="entry name" value="MYCOFACTOCIN BIOSYNTHESIS TRANSCRIPTIONAL REGULATOR MFTR-RELATED"/>
    <property type="match status" value="1"/>
</dbReference>
<dbReference type="AlphaFoldDB" id="B0RBS5"/>
<keyword evidence="1" id="KW-0805">Transcription regulation</keyword>
<reference evidence="7 8" key="1">
    <citation type="journal article" date="2008" name="J. Bacteriol.">
        <title>Genome of the actinomycete plant pathogen Clavibacter michiganensis subsp. sepedonicus suggests recent niche adaptation.</title>
        <authorList>
            <person name="Bentley S.D."/>
            <person name="Corton C."/>
            <person name="Brown S.E."/>
            <person name="Barron A."/>
            <person name="Clark L."/>
            <person name="Doggett J."/>
            <person name="Harris B."/>
            <person name="Ormond D."/>
            <person name="Quail M.A."/>
            <person name="May G."/>
            <person name="Francis D."/>
            <person name="Knudson D."/>
            <person name="Parkhill J."/>
            <person name="Ishimaru C.A."/>
        </authorList>
    </citation>
    <scope>NUCLEOTIDE SEQUENCE [LARGE SCALE GENOMIC DNA]</scope>
    <source>
        <strain evidence="8">ATCC 33113 / DSM 20744 / JCM 9667 / LMG 2889 / ICMP 2535 / C-1</strain>
    </source>
</reference>
<evidence type="ECO:0000259" key="6">
    <source>
        <dbReference type="PROSITE" id="PS50977"/>
    </source>
</evidence>
<keyword evidence="2 4" id="KW-0238">DNA-binding</keyword>
<evidence type="ECO:0000256" key="3">
    <source>
        <dbReference type="ARBA" id="ARBA00023163"/>
    </source>
</evidence>
<organism evidence="7 8">
    <name type="scientific">Clavibacter sepedonicus</name>
    <name type="common">Clavibacter michiganensis subsp. sepedonicus</name>
    <dbReference type="NCBI Taxonomy" id="31964"/>
    <lineage>
        <taxon>Bacteria</taxon>
        <taxon>Bacillati</taxon>
        <taxon>Actinomycetota</taxon>
        <taxon>Actinomycetes</taxon>
        <taxon>Micrococcales</taxon>
        <taxon>Microbacteriaceae</taxon>
        <taxon>Clavibacter</taxon>
    </lineage>
</organism>
<dbReference type="Gene3D" id="1.10.357.10">
    <property type="entry name" value="Tetracycline Repressor, domain 2"/>
    <property type="match status" value="1"/>
</dbReference>